<accession>A0AAV9S1I9</accession>
<sequence>MSRHFDNICNCFNTCPNFNQNRIHLSVISVSLFVVQYPTLLYVPSRDKTILSWHCPCRVTSVCECVSTHLSKLVAVLGRPEEVNTTARSPVWFTGMGVGVAEEGYFSYASLDLVMAFRKVIHQDYMITSQNLEAFGVYVIQ</sequence>
<organism evidence="1 2">
    <name type="scientific">Crenichthys baileyi</name>
    <name type="common">White River springfish</name>
    <dbReference type="NCBI Taxonomy" id="28760"/>
    <lineage>
        <taxon>Eukaryota</taxon>
        <taxon>Metazoa</taxon>
        <taxon>Chordata</taxon>
        <taxon>Craniata</taxon>
        <taxon>Vertebrata</taxon>
        <taxon>Euteleostomi</taxon>
        <taxon>Actinopterygii</taxon>
        <taxon>Neopterygii</taxon>
        <taxon>Teleostei</taxon>
        <taxon>Neoteleostei</taxon>
        <taxon>Acanthomorphata</taxon>
        <taxon>Ovalentaria</taxon>
        <taxon>Atherinomorphae</taxon>
        <taxon>Cyprinodontiformes</taxon>
        <taxon>Goodeidae</taxon>
        <taxon>Crenichthys</taxon>
    </lineage>
</organism>
<dbReference type="EMBL" id="JAHHUM010001052">
    <property type="protein sequence ID" value="KAK5614913.1"/>
    <property type="molecule type" value="Genomic_DNA"/>
</dbReference>
<evidence type="ECO:0000313" key="2">
    <source>
        <dbReference type="Proteomes" id="UP001311232"/>
    </source>
</evidence>
<proteinExistence type="predicted"/>
<comment type="caution">
    <text evidence="1">The sequence shown here is derived from an EMBL/GenBank/DDBJ whole genome shotgun (WGS) entry which is preliminary data.</text>
</comment>
<reference evidence="1 2" key="1">
    <citation type="submission" date="2021-06" db="EMBL/GenBank/DDBJ databases">
        <authorList>
            <person name="Palmer J.M."/>
        </authorList>
    </citation>
    <scope>NUCLEOTIDE SEQUENCE [LARGE SCALE GENOMIC DNA]</scope>
    <source>
        <strain evidence="1 2">MEX-2019</strain>
        <tissue evidence="1">Muscle</tissue>
    </source>
</reference>
<evidence type="ECO:0000313" key="1">
    <source>
        <dbReference type="EMBL" id="KAK5614913.1"/>
    </source>
</evidence>
<gene>
    <name evidence="1" type="ORF">CRENBAI_009591</name>
</gene>
<protein>
    <submittedName>
        <fullName evidence="1">Uncharacterized protein</fullName>
    </submittedName>
</protein>
<keyword evidence="2" id="KW-1185">Reference proteome</keyword>
<name>A0AAV9S1I9_9TELE</name>
<dbReference type="Proteomes" id="UP001311232">
    <property type="component" value="Unassembled WGS sequence"/>
</dbReference>
<dbReference type="AlphaFoldDB" id="A0AAV9S1I9"/>